<dbReference type="GO" id="GO:0045892">
    <property type="term" value="P:negative regulation of DNA-templated transcription"/>
    <property type="evidence" value="ECO:0007669"/>
    <property type="project" value="InterPro"/>
</dbReference>
<gene>
    <name evidence="6" type="ORF">EV643_104261</name>
</gene>
<evidence type="ECO:0000256" key="2">
    <source>
        <dbReference type="ARBA" id="ARBA00023125"/>
    </source>
</evidence>
<comment type="caution">
    <text evidence="6">The sequence shown here is derived from an EMBL/GenBank/DDBJ whole genome shotgun (WGS) entry which is preliminary data.</text>
</comment>
<keyword evidence="1" id="KW-0805">Transcription regulation</keyword>
<evidence type="ECO:0000256" key="1">
    <source>
        <dbReference type="ARBA" id="ARBA00023015"/>
    </source>
</evidence>
<dbReference type="InterPro" id="IPR036271">
    <property type="entry name" value="Tet_transcr_reg_TetR-rel_C_sf"/>
</dbReference>
<organism evidence="6 7">
    <name type="scientific">Kribbella caucasensis</name>
    <dbReference type="NCBI Taxonomy" id="2512215"/>
    <lineage>
        <taxon>Bacteria</taxon>
        <taxon>Bacillati</taxon>
        <taxon>Actinomycetota</taxon>
        <taxon>Actinomycetes</taxon>
        <taxon>Propionibacteriales</taxon>
        <taxon>Kribbellaceae</taxon>
        <taxon>Kribbella</taxon>
    </lineage>
</organism>
<reference evidence="6 7" key="1">
    <citation type="submission" date="2019-03" db="EMBL/GenBank/DDBJ databases">
        <title>Genomic Encyclopedia of Type Strains, Phase III (KMG-III): the genomes of soil and plant-associated and newly described type strains.</title>
        <authorList>
            <person name="Whitman W."/>
        </authorList>
    </citation>
    <scope>NUCLEOTIDE SEQUENCE [LARGE SCALE GENOMIC DNA]</scope>
    <source>
        <strain evidence="6 7">VKM Ac-2527</strain>
    </source>
</reference>
<evidence type="ECO:0000313" key="6">
    <source>
        <dbReference type="EMBL" id="TDO50763.1"/>
    </source>
</evidence>
<name>A0A4R6KI93_9ACTN</name>
<dbReference type="RefSeq" id="WP_133799942.1">
    <property type="nucleotide sequence ID" value="NZ_SNWQ01000004.1"/>
</dbReference>
<dbReference type="SUPFAM" id="SSF46689">
    <property type="entry name" value="Homeodomain-like"/>
    <property type="match status" value="1"/>
</dbReference>
<dbReference type="Pfam" id="PF02909">
    <property type="entry name" value="TetR_C_1"/>
    <property type="match status" value="1"/>
</dbReference>
<dbReference type="Proteomes" id="UP000295388">
    <property type="component" value="Unassembled WGS sequence"/>
</dbReference>
<dbReference type="PANTHER" id="PTHR30055:SF151">
    <property type="entry name" value="TRANSCRIPTIONAL REGULATORY PROTEIN"/>
    <property type="match status" value="1"/>
</dbReference>
<dbReference type="EMBL" id="SNWQ01000004">
    <property type="protein sequence ID" value="TDO50763.1"/>
    <property type="molecule type" value="Genomic_DNA"/>
</dbReference>
<dbReference type="Pfam" id="PF00440">
    <property type="entry name" value="TetR_N"/>
    <property type="match status" value="1"/>
</dbReference>
<accession>A0A4R6KI93</accession>
<evidence type="ECO:0000256" key="3">
    <source>
        <dbReference type="ARBA" id="ARBA00023163"/>
    </source>
</evidence>
<dbReference type="GO" id="GO:0003700">
    <property type="term" value="F:DNA-binding transcription factor activity"/>
    <property type="evidence" value="ECO:0007669"/>
    <property type="project" value="TreeGrafter"/>
</dbReference>
<dbReference type="OrthoDB" id="329481at2"/>
<dbReference type="PANTHER" id="PTHR30055">
    <property type="entry name" value="HTH-TYPE TRANSCRIPTIONAL REGULATOR RUTR"/>
    <property type="match status" value="1"/>
</dbReference>
<evidence type="ECO:0000313" key="7">
    <source>
        <dbReference type="Proteomes" id="UP000295388"/>
    </source>
</evidence>
<dbReference type="InterPro" id="IPR004111">
    <property type="entry name" value="Repressor_TetR_C"/>
</dbReference>
<dbReference type="SUPFAM" id="SSF48498">
    <property type="entry name" value="Tetracyclin repressor-like, C-terminal domain"/>
    <property type="match status" value="1"/>
</dbReference>
<feature type="DNA-binding region" description="H-T-H motif" evidence="4">
    <location>
        <begin position="35"/>
        <end position="54"/>
    </location>
</feature>
<feature type="domain" description="HTH tetR-type" evidence="5">
    <location>
        <begin position="12"/>
        <end position="72"/>
    </location>
</feature>
<proteinExistence type="predicted"/>
<dbReference type="InterPro" id="IPR050109">
    <property type="entry name" value="HTH-type_TetR-like_transc_reg"/>
</dbReference>
<dbReference type="AlphaFoldDB" id="A0A4R6KI93"/>
<keyword evidence="3" id="KW-0804">Transcription</keyword>
<evidence type="ECO:0000259" key="5">
    <source>
        <dbReference type="PROSITE" id="PS50977"/>
    </source>
</evidence>
<keyword evidence="2 4" id="KW-0238">DNA-binding</keyword>
<dbReference type="GO" id="GO:0000976">
    <property type="term" value="F:transcription cis-regulatory region binding"/>
    <property type="evidence" value="ECO:0007669"/>
    <property type="project" value="TreeGrafter"/>
</dbReference>
<keyword evidence="7" id="KW-1185">Reference proteome</keyword>
<dbReference type="PROSITE" id="PS50977">
    <property type="entry name" value="HTH_TETR_2"/>
    <property type="match status" value="1"/>
</dbReference>
<dbReference type="InterPro" id="IPR001647">
    <property type="entry name" value="HTH_TetR"/>
</dbReference>
<dbReference type="Gene3D" id="1.10.357.10">
    <property type="entry name" value="Tetracycline Repressor, domain 2"/>
    <property type="match status" value="1"/>
</dbReference>
<sequence length="227" mass="24737">MPTLSKETPRRGLDPAKVIDSALLLADTEGLAAVTLRRLAQSHQVTPMSLYRHFADKSDLLNAIADKLLADIDLPEPTGERWDRQLRAVMAAFVDALRPHPNVAGLTLTRILVAESGLVMAERTMELLIEGGFEPEYAAEVGRQAICSLIVLVTTEPGAGEDPEPEIREQSLRMKRATLGALDPKRYPLITSAADTLVCPTSTDRYYTLGIDLIVAGIRGVRQDPDA</sequence>
<evidence type="ECO:0000256" key="4">
    <source>
        <dbReference type="PROSITE-ProRule" id="PRU00335"/>
    </source>
</evidence>
<dbReference type="InterPro" id="IPR009057">
    <property type="entry name" value="Homeodomain-like_sf"/>
</dbReference>
<protein>
    <submittedName>
        <fullName evidence="6">TetR family transcriptional regulator</fullName>
    </submittedName>
</protein>